<dbReference type="EMBL" id="CP061800">
    <property type="protein sequence ID" value="QTA86126.1"/>
    <property type="molecule type" value="Genomic_DNA"/>
</dbReference>
<organism evidence="1 2">
    <name type="scientific">Desulfonema magnum</name>
    <dbReference type="NCBI Taxonomy" id="45655"/>
    <lineage>
        <taxon>Bacteria</taxon>
        <taxon>Pseudomonadati</taxon>
        <taxon>Thermodesulfobacteriota</taxon>
        <taxon>Desulfobacteria</taxon>
        <taxon>Desulfobacterales</taxon>
        <taxon>Desulfococcaceae</taxon>
        <taxon>Desulfonema</taxon>
    </lineage>
</organism>
<dbReference type="Proteomes" id="UP000663722">
    <property type="component" value="Chromosome"/>
</dbReference>
<evidence type="ECO:0000313" key="2">
    <source>
        <dbReference type="Proteomes" id="UP000663722"/>
    </source>
</evidence>
<accession>A0A975GLR8</accession>
<dbReference type="AlphaFoldDB" id="A0A975GLR8"/>
<reference evidence="1" key="1">
    <citation type="journal article" date="2021" name="Microb. Physiol.">
        <title>Proteogenomic Insights into the Physiology of Marine, Sulfate-Reducing, Filamentous Desulfonema limicola and Desulfonema magnum.</title>
        <authorList>
            <person name="Schnaars V."/>
            <person name="Wohlbrand L."/>
            <person name="Scheve S."/>
            <person name="Hinrichs C."/>
            <person name="Reinhardt R."/>
            <person name="Rabus R."/>
        </authorList>
    </citation>
    <scope>NUCLEOTIDE SEQUENCE</scope>
    <source>
        <strain evidence="1">4be13</strain>
    </source>
</reference>
<name>A0A975GLR8_9BACT</name>
<keyword evidence="2" id="KW-1185">Reference proteome</keyword>
<proteinExistence type="predicted"/>
<evidence type="ECO:0000313" key="1">
    <source>
        <dbReference type="EMBL" id="QTA86126.1"/>
    </source>
</evidence>
<dbReference type="KEGG" id="dmm:dnm_021450"/>
<sequence length="147" mass="16759">MTQKTNSLYKFSIFMVYKNSKEPIFLFCVCFKLTNQTPALADSPIWQERTEGNFLIITDLGKTGKKPCKGGIFIESGSSEQIRSAKILFLRLRKSIFRTPAKHFSHSGCYKYATLTGLGRPSPESVIIRKFLSFSNINEKTDLLIYQ</sequence>
<protein>
    <submittedName>
        <fullName evidence="1">Uncharacterized protein</fullName>
    </submittedName>
</protein>
<gene>
    <name evidence="1" type="ORF">dnm_021450</name>
</gene>